<sequence length="74" mass="8497">MSCKEEIDKRVFKKRELKKEFDEQLIRRFVETKEERGSALALEKLGANHEVFGSVDPKIAESKCLFLIKGSANP</sequence>
<organism evidence="1 2">
    <name type="scientific">Planococcus shenhongbingii</name>
    <dbReference type="NCBI Taxonomy" id="3058398"/>
    <lineage>
        <taxon>Bacteria</taxon>
        <taxon>Bacillati</taxon>
        <taxon>Bacillota</taxon>
        <taxon>Bacilli</taxon>
        <taxon>Bacillales</taxon>
        <taxon>Caryophanaceae</taxon>
        <taxon>Planococcus</taxon>
    </lineage>
</organism>
<keyword evidence="2" id="KW-1185">Reference proteome</keyword>
<name>A0ABT8NIP5_9BACL</name>
<gene>
    <name evidence="1" type="ORF">QWY13_19310</name>
</gene>
<protein>
    <submittedName>
        <fullName evidence="1">DUF2508 domain-containing protein</fullName>
    </submittedName>
</protein>
<comment type="caution">
    <text evidence="1">The sequence shown here is derived from an EMBL/GenBank/DDBJ whole genome shotgun (WGS) entry which is preliminary data.</text>
</comment>
<dbReference type="EMBL" id="JAUJWU010000010">
    <property type="protein sequence ID" value="MDN7247609.1"/>
    <property type="molecule type" value="Genomic_DNA"/>
</dbReference>
<evidence type="ECO:0000313" key="1">
    <source>
        <dbReference type="EMBL" id="MDN7247609.1"/>
    </source>
</evidence>
<dbReference type="Proteomes" id="UP001172142">
    <property type="component" value="Unassembled WGS sequence"/>
</dbReference>
<proteinExistence type="predicted"/>
<accession>A0ABT8NIP5</accession>
<evidence type="ECO:0000313" key="2">
    <source>
        <dbReference type="Proteomes" id="UP001172142"/>
    </source>
</evidence>
<dbReference type="RefSeq" id="WP_301857805.1">
    <property type="nucleotide sequence ID" value="NZ_JAUJWU010000010.1"/>
</dbReference>
<reference evidence="1 2" key="1">
    <citation type="submission" date="2023-07" db="EMBL/GenBank/DDBJ databases">
        <title>Novel species in genus Planococcus.</title>
        <authorList>
            <person name="Ning S."/>
        </authorList>
    </citation>
    <scope>NUCLEOTIDE SEQUENCE [LARGE SCALE GENOMIC DNA]</scope>
    <source>
        <strain evidence="1 2">N017</strain>
    </source>
</reference>